<organism evidence="1 2">
    <name type="scientific">Potamilus streckersoni</name>
    <dbReference type="NCBI Taxonomy" id="2493646"/>
    <lineage>
        <taxon>Eukaryota</taxon>
        <taxon>Metazoa</taxon>
        <taxon>Spiralia</taxon>
        <taxon>Lophotrochozoa</taxon>
        <taxon>Mollusca</taxon>
        <taxon>Bivalvia</taxon>
        <taxon>Autobranchia</taxon>
        <taxon>Heteroconchia</taxon>
        <taxon>Palaeoheterodonta</taxon>
        <taxon>Unionida</taxon>
        <taxon>Unionoidea</taxon>
        <taxon>Unionidae</taxon>
        <taxon>Ambleminae</taxon>
        <taxon>Lampsilini</taxon>
        <taxon>Potamilus</taxon>
    </lineage>
</organism>
<reference evidence="1" key="3">
    <citation type="submission" date="2023-05" db="EMBL/GenBank/DDBJ databases">
        <authorList>
            <person name="Smith C.H."/>
        </authorList>
    </citation>
    <scope>NUCLEOTIDE SEQUENCE</scope>
    <source>
        <strain evidence="1">CHS0354</strain>
        <tissue evidence="1">Mantle</tissue>
    </source>
</reference>
<evidence type="ECO:0000313" key="1">
    <source>
        <dbReference type="EMBL" id="KAK3586026.1"/>
    </source>
</evidence>
<dbReference type="AlphaFoldDB" id="A0AAE0S614"/>
<feature type="non-terminal residue" evidence="1">
    <location>
        <position position="1"/>
    </location>
</feature>
<comment type="caution">
    <text evidence="1">The sequence shown here is derived from an EMBL/GenBank/DDBJ whole genome shotgun (WGS) entry which is preliminary data.</text>
</comment>
<gene>
    <name evidence="1" type="ORF">CHS0354_033150</name>
</gene>
<dbReference type="Proteomes" id="UP001195483">
    <property type="component" value="Unassembled WGS sequence"/>
</dbReference>
<protein>
    <submittedName>
        <fullName evidence="1">Uncharacterized protein</fullName>
    </submittedName>
</protein>
<reference evidence="1" key="1">
    <citation type="journal article" date="2021" name="Genome Biol. Evol.">
        <title>A High-Quality Reference Genome for a Parasitic Bivalve with Doubly Uniparental Inheritance (Bivalvia: Unionida).</title>
        <authorList>
            <person name="Smith C.H."/>
        </authorList>
    </citation>
    <scope>NUCLEOTIDE SEQUENCE</scope>
    <source>
        <strain evidence="1">CHS0354</strain>
    </source>
</reference>
<evidence type="ECO:0000313" key="2">
    <source>
        <dbReference type="Proteomes" id="UP001195483"/>
    </source>
</evidence>
<proteinExistence type="predicted"/>
<sequence>IIFSKKQTDIWLPTPDKDKNWNIEYLRDPINKESKNINRIVIGKFTQGEYDNEGIRRRITSKLITDPGELKFVIDDTVSK</sequence>
<name>A0AAE0S614_9BIVA</name>
<keyword evidence="2" id="KW-1185">Reference proteome</keyword>
<accession>A0AAE0S614</accession>
<dbReference type="EMBL" id="JAEAOA010001951">
    <property type="protein sequence ID" value="KAK3586026.1"/>
    <property type="molecule type" value="Genomic_DNA"/>
</dbReference>
<feature type="non-terminal residue" evidence="1">
    <location>
        <position position="80"/>
    </location>
</feature>
<reference evidence="1" key="2">
    <citation type="journal article" date="2021" name="Genome Biol. Evol.">
        <title>Developing a high-quality reference genome for a parasitic bivalve with doubly uniparental inheritance (Bivalvia: Unionida).</title>
        <authorList>
            <person name="Smith C.H."/>
        </authorList>
    </citation>
    <scope>NUCLEOTIDE SEQUENCE</scope>
    <source>
        <strain evidence="1">CHS0354</strain>
        <tissue evidence="1">Mantle</tissue>
    </source>
</reference>